<keyword evidence="2" id="KW-1185">Reference proteome</keyword>
<accession>A0A168FDT9</accession>
<gene>
    <name evidence="1" type="ORF">I598_1923</name>
</gene>
<organism evidence="1 2">
    <name type="scientific">Isoptericola dokdonensis DS-3</name>
    <dbReference type="NCBI Taxonomy" id="1300344"/>
    <lineage>
        <taxon>Bacteria</taxon>
        <taxon>Bacillati</taxon>
        <taxon>Actinomycetota</taxon>
        <taxon>Actinomycetes</taxon>
        <taxon>Micrococcales</taxon>
        <taxon>Promicromonosporaceae</taxon>
        <taxon>Isoptericola</taxon>
    </lineage>
</organism>
<proteinExistence type="predicted"/>
<protein>
    <submittedName>
        <fullName evidence="1">Uncharacterized protein</fullName>
    </submittedName>
</protein>
<sequence>MPRADTLAKLARGLGLPLHSVQAAALASAGVVAPEVSEPDVSLLVERYRALSDDSKRNVSDFVAMLYQREARGAANE</sequence>
<dbReference type="PATRIC" id="fig|1300344.3.peg.1931"/>
<dbReference type="KEGG" id="ido:I598_1923"/>
<dbReference type="AlphaFoldDB" id="A0A168FDT9"/>
<name>A0A168FDT9_9MICO</name>
<reference evidence="1 2" key="1">
    <citation type="submission" date="2016-01" db="EMBL/GenBank/DDBJ databases">
        <title>Complete genome sequence of a soil Actinobacterium, Isoptericola dokdonensis DS-3.</title>
        <authorList>
            <person name="Kwon S.-K."/>
            <person name="Kim J.F."/>
        </authorList>
    </citation>
    <scope>NUCLEOTIDE SEQUENCE [LARGE SCALE GENOMIC DNA]</scope>
    <source>
        <strain evidence="1 2">DS-3</strain>
    </source>
</reference>
<dbReference type="EMBL" id="CP014209">
    <property type="protein sequence ID" value="ANC31471.1"/>
    <property type="molecule type" value="Genomic_DNA"/>
</dbReference>
<evidence type="ECO:0000313" key="1">
    <source>
        <dbReference type="EMBL" id="ANC31471.1"/>
    </source>
</evidence>
<evidence type="ECO:0000313" key="2">
    <source>
        <dbReference type="Proteomes" id="UP000076794"/>
    </source>
</evidence>
<dbReference type="Proteomes" id="UP000076794">
    <property type="component" value="Chromosome"/>
</dbReference>